<comment type="similarity">
    <text evidence="1">Belongs to the UxaA family.</text>
</comment>
<accession>A0ABS2NSS5</accession>
<gene>
    <name evidence="5" type="ORF">JOC73_002197</name>
</gene>
<keyword evidence="2 5" id="KW-0456">Lyase</keyword>
<evidence type="ECO:0000259" key="3">
    <source>
        <dbReference type="Pfam" id="PF04295"/>
    </source>
</evidence>
<dbReference type="InterPro" id="IPR052172">
    <property type="entry name" value="UxaA_altronate/galactarate_dh"/>
</dbReference>
<sequence length="393" mass="41390">MEVFKVMVLKGYKRENGTYGIRNHVAIIPASVCASETAVRISNLVPGSVALPHQHGCCQIGDDLKLTIDTLIGLGKNPNVGAVLVVGLGCEGVPPKELVEGISETGKRVEKIIIQDLGGTLGAIREGGRIASEMARELSQQERVEFDIGELTLAIECGGSDPTSGIASNPAVGYASDLLIKNGGSSILSETTELIGAEHILAQRCINEEVAQKLFKIVQDTEDRAIAMGTDLRSGQPTPGNKEGGLTTIEEKSLGCIYKAGLSPVIGVLGYAEQVNEGNKGLYVMDTPGQDIDSITGMLAGGAQIVVFTTGRGTPTGSPIAPVIKVTGNSSTFHKMQDNIDINAGRIIDGEASIQEVGQEILNEMIKVSNGKYTKAESLGHKEFGIYRIGTTF</sequence>
<dbReference type="RefSeq" id="WP_330613172.1">
    <property type="nucleotide sequence ID" value="NZ_JAFBEE010000015.1"/>
</dbReference>
<comment type="caution">
    <text evidence="5">The sequence shown here is derived from an EMBL/GenBank/DDBJ whole genome shotgun (WGS) entry which is preliminary data.</text>
</comment>
<dbReference type="Pfam" id="PF04295">
    <property type="entry name" value="GD_AH_second"/>
    <property type="match status" value="1"/>
</dbReference>
<dbReference type="PANTHER" id="PTHR30536">
    <property type="entry name" value="ALTRONATE/GALACTARATE DEHYDRATASE"/>
    <property type="match status" value="1"/>
</dbReference>
<evidence type="ECO:0000313" key="6">
    <source>
        <dbReference type="Proteomes" id="UP001314796"/>
    </source>
</evidence>
<protein>
    <submittedName>
        <fullName evidence="5">Altronate dehydratase large subunit</fullName>
        <ecNumber evidence="5">4.2.1.7</ecNumber>
    </submittedName>
</protein>
<keyword evidence="6" id="KW-1185">Reference proteome</keyword>
<evidence type="ECO:0000256" key="1">
    <source>
        <dbReference type="ARBA" id="ARBA00010986"/>
    </source>
</evidence>
<dbReference type="GO" id="GO:0008789">
    <property type="term" value="F:altronate dehydratase activity"/>
    <property type="evidence" value="ECO:0007669"/>
    <property type="project" value="UniProtKB-EC"/>
</dbReference>
<evidence type="ECO:0000259" key="4">
    <source>
        <dbReference type="Pfam" id="PF20629"/>
    </source>
</evidence>
<dbReference type="InterPro" id="IPR048332">
    <property type="entry name" value="GD_AH_C"/>
</dbReference>
<name>A0ABS2NSS5_9FIRM</name>
<dbReference type="EC" id="4.2.1.7" evidence="5"/>
<organism evidence="5 6">
    <name type="scientific">Alkaliphilus hydrothermalis</name>
    <dbReference type="NCBI Taxonomy" id="1482730"/>
    <lineage>
        <taxon>Bacteria</taxon>
        <taxon>Bacillati</taxon>
        <taxon>Bacillota</taxon>
        <taxon>Clostridia</taxon>
        <taxon>Peptostreptococcales</taxon>
        <taxon>Natronincolaceae</taxon>
        <taxon>Alkaliphilus</taxon>
    </lineage>
</organism>
<proteinExistence type="inferred from homology"/>
<feature type="domain" description="D-galactarate/Altronate dehydratase C-terminal" evidence="4">
    <location>
        <begin position="150"/>
        <end position="391"/>
    </location>
</feature>
<evidence type="ECO:0000313" key="5">
    <source>
        <dbReference type="EMBL" id="MBM7615624.1"/>
    </source>
</evidence>
<feature type="domain" description="D-galactarate/Altronate dehydratase second" evidence="3">
    <location>
        <begin position="11"/>
        <end position="138"/>
    </location>
</feature>
<dbReference type="EMBL" id="JAFBEE010000015">
    <property type="protein sequence ID" value="MBM7615624.1"/>
    <property type="molecule type" value="Genomic_DNA"/>
</dbReference>
<dbReference type="PANTHER" id="PTHR30536:SF5">
    <property type="entry name" value="ALTRONATE DEHYDRATASE"/>
    <property type="match status" value="1"/>
</dbReference>
<dbReference type="Proteomes" id="UP001314796">
    <property type="component" value="Unassembled WGS sequence"/>
</dbReference>
<evidence type="ECO:0000256" key="2">
    <source>
        <dbReference type="ARBA" id="ARBA00023239"/>
    </source>
</evidence>
<reference evidence="5 6" key="1">
    <citation type="submission" date="2021-01" db="EMBL/GenBank/DDBJ databases">
        <title>Genomic Encyclopedia of Type Strains, Phase IV (KMG-IV): sequencing the most valuable type-strain genomes for metagenomic binning, comparative biology and taxonomic classification.</title>
        <authorList>
            <person name="Goeker M."/>
        </authorList>
    </citation>
    <scope>NUCLEOTIDE SEQUENCE [LARGE SCALE GENOMIC DNA]</scope>
    <source>
        <strain evidence="5 6">DSM 25890</strain>
    </source>
</reference>
<dbReference type="InterPro" id="IPR007392">
    <property type="entry name" value="GD_AH_second"/>
</dbReference>
<dbReference type="Pfam" id="PF20629">
    <property type="entry name" value="GD_AH_C"/>
    <property type="match status" value="1"/>
</dbReference>